<dbReference type="SUPFAM" id="SSF52540">
    <property type="entry name" value="P-loop containing nucleoside triphosphate hydrolases"/>
    <property type="match status" value="2"/>
</dbReference>
<proteinExistence type="predicted"/>
<dbReference type="PANTHER" id="PTHR45766">
    <property type="entry name" value="DNA ANNEALING HELICASE AND ENDONUCLEASE ZRANB3 FAMILY MEMBER"/>
    <property type="match status" value="1"/>
</dbReference>
<keyword evidence="8" id="KW-1185">Reference proteome</keyword>
<dbReference type="InterPro" id="IPR038718">
    <property type="entry name" value="SNF2-like_sf"/>
</dbReference>
<evidence type="ECO:0000259" key="5">
    <source>
        <dbReference type="PROSITE" id="PS51192"/>
    </source>
</evidence>
<dbReference type="PROSITE" id="PS51194">
    <property type="entry name" value="HELICASE_CTER"/>
    <property type="match status" value="1"/>
</dbReference>
<keyword evidence="3 7" id="KW-0347">Helicase</keyword>
<dbReference type="EMBL" id="CP101988">
    <property type="protein sequence ID" value="UUI75253.1"/>
    <property type="molecule type" value="Genomic_DNA"/>
</dbReference>
<keyword evidence="2" id="KW-0378">Hydrolase</keyword>
<dbReference type="Pfam" id="PF00176">
    <property type="entry name" value="SNF2-rel_dom"/>
    <property type="match status" value="1"/>
</dbReference>
<dbReference type="InterPro" id="IPR001650">
    <property type="entry name" value="Helicase_C-like"/>
</dbReference>
<dbReference type="GO" id="GO:0004386">
    <property type="term" value="F:helicase activity"/>
    <property type="evidence" value="ECO:0007669"/>
    <property type="project" value="UniProtKB-KW"/>
</dbReference>
<evidence type="ECO:0000256" key="2">
    <source>
        <dbReference type="ARBA" id="ARBA00022801"/>
    </source>
</evidence>
<dbReference type="InterPro" id="IPR014001">
    <property type="entry name" value="Helicase_ATP-bd"/>
</dbReference>
<dbReference type="InterPro" id="IPR027417">
    <property type="entry name" value="P-loop_NTPase"/>
</dbReference>
<sequence>MSDQNWRWWPDGRQVVQVLAEQELFGTCTVDVYAPAEGRVHTLDAADLSDLSRRAWTSSEVSTRAITLRALSQASAGEPVAAGMHVELLPHQVSILQRALRLYPVRLAICCEVGLGKTTTAGAIVSELLARGRVGRVLVVAPKGVQLQWVAEMREKFSLDFTRIGPEGVPVDSSADVWRVFPLVVTSVDAIKPLRRRAGWSPLQVDAYNALRVEGVVSAGWDLVIIDEAHHVAGSSEDVARHQLALDLADSTPNLLLLTATPHSGKSESFRRFLGLIDPAFRSGREVSANTVATIVARTDKRGAVDHAGRVLFQPRTTRLEVVPWDDHPLHRQLYDEVTDYVREGFLQARATGDSATGFLMLLFQRLVASSTAAVLAALERRRDAIGRSSAADEPTLWDELDEEQAEALLTAPTRAADAAVLDRLIELARQTLSAESDPKTVHFLRLLRQQQRAEADPAVKVLVFTQFRATQRALVKVLEAQGIRTVTVDGTLGLNERAAAQAAFRDDAQVLVSTDAGGEGVNLQFAHVIVNLDLPWAPTLLEQRIGRVDRIGQAVPVRAFNLVLADSVDQRVLEVLEAKLDLILAELGVDKRGDVLATADQLADSLFVAAILQQDSLAAAADQFQALAQAQLAESTEARAVLSDISITVPRKPKSTLPALLERLQHVAGEPATAVLHRNSAVVPGEPVPVLRDTQGGRGWLAVGRVAGGAYGSLAGAVAVFLDDRGPKDPLRGMQLLAALPDHFDGSRALPVVPLREEQHAALLRALIDYSYQQLRQVGGGQLPLNPTVRLALVVRVES</sequence>
<feature type="domain" description="Helicase C-terminal" evidence="6">
    <location>
        <begin position="440"/>
        <end position="592"/>
    </location>
</feature>
<keyword evidence="1" id="KW-0547">Nucleotide-binding</keyword>
<accession>A0ABY5KZK3</accession>
<reference evidence="7 8" key="1">
    <citation type="submission" date="2022-07" db="EMBL/GenBank/DDBJ databases">
        <title>Novel species in genus cellulomonas.</title>
        <authorList>
            <person name="Ye L."/>
        </authorList>
    </citation>
    <scope>NUCLEOTIDE SEQUENCE [LARGE SCALE GENOMIC DNA]</scope>
    <source>
        <strain evidence="8">zg-Y338</strain>
    </source>
</reference>
<evidence type="ECO:0000313" key="8">
    <source>
        <dbReference type="Proteomes" id="UP001316189"/>
    </source>
</evidence>
<dbReference type="CDD" id="cd18011">
    <property type="entry name" value="DEXDc_RapA"/>
    <property type="match status" value="1"/>
</dbReference>
<dbReference type="Proteomes" id="UP001316189">
    <property type="component" value="Chromosome"/>
</dbReference>
<evidence type="ECO:0000313" key="7">
    <source>
        <dbReference type="EMBL" id="UUI75253.1"/>
    </source>
</evidence>
<keyword evidence="4" id="KW-0067">ATP-binding</keyword>
<dbReference type="Gene3D" id="3.40.50.300">
    <property type="entry name" value="P-loop containing nucleotide triphosphate hydrolases"/>
    <property type="match status" value="1"/>
</dbReference>
<dbReference type="Pfam" id="PF00271">
    <property type="entry name" value="Helicase_C"/>
    <property type="match status" value="1"/>
</dbReference>
<evidence type="ECO:0000256" key="1">
    <source>
        <dbReference type="ARBA" id="ARBA00022741"/>
    </source>
</evidence>
<evidence type="ECO:0000259" key="6">
    <source>
        <dbReference type="PROSITE" id="PS51194"/>
    </source>
</evidence>
<dbReference type="PROSITE" id="PS51192">
    <property type="entry name" value="HELICASE_ATP_BIND_1"/>
    <property type="match status" value="1"/>
</dbReference>
<dbReference type="RefSeq" id="WP_227569853.1">
    <property type="nucleotide sequence ID" value="NZ_CP101988.1"/>
</dbReference>
<organism evidence="7 8">
    <name type="scientific">Cellulomonas chengniuliangii</name>
    <dbReference type="NCBI Taxonomy" id="2968084"/>
    <lineage>
        <taxon>Bacteria</taxon>
        <taxon>Bacillati</taxon>
        <taxon>Actinomycetota</taxon>
        <taxon>Actinomycetes</taxon>
        <taxon>Micrococcales</taxon>
        <taxon>Cellulomonadaceae</taxon>
        <taxon>Cellulomonas</taxon>
    </lineage>
</organism>
<evidence type="ECO:0000256" key="4">
    <source>
        <dbReference type="ARBA" id="ARBA00022840"/>
    </source>
</evidence>
<evidence type="ECO:0000256" key="3">
    <source>
        <dbReference type="ARBA" id="ARBA00022806"/>
    </source>
</evidence>
<dbReference type="CDD" id="cd18793">
    <property type="entry name" value="SF2_C_SNF"/>
    <property type="match status" value="1"/>
</dbReference>
<name>A0ABY5KZK3_9CELL</name>
<dbReference type="InterPro" id="IPR049730">
    <property type="entry name" value="SNF2/RAD54-like_C"/>
</dbReference>
<dbReference type="InterPro" id="IPR057342">
    <property type="entry name" value="DEXDc_RapA"/>
</dbReference>
<gene>
    <name evidence="7" type="ORF">NP064_16060</name>
</gene>
<dbReference type="SMART" id="SM00490">
    <property type="entry name" value="HELICc"/>
    <property type="match status" value="1"/>
</dbReference>
<dbReference type="InterPro" id="IPR000330">
    <property type="entry name" value="SNF2_N"/>
</dbReference>
<feature type="domain" description="Helicase ATP-binding" evidence="5">
    <location>
        <begin position="98"/>
        <end position="280"/>
    </location>
</feature>
<protein>
    <submittedName>
        <fullName evidence="7">Helicase-related protein</fullName>
    </submittedName>
</protein>
<dbReference type="PANTHER" id="PTHR45766:SF6">
    <property type="entry name" value="SWI_SNF-RELATED MATRIX-ASSOCIATED ACTIN-DEPENDENT REGULATOR OF CHROMATIN SUBFAMILY A-LIKE PROTEIN 1"/>
    <property type="match status" value="1"/>
</dbReference>
<dbReference type="Gene3D" id="3.40.50.10810">
    <property type="entry name" value="Tandem AAA-ATPase domain"/>
    <property type="match status" value="1"/>
</dbReference>
<dbReference type="SMART" id="SM00487">
    <property type="entry name" value="DEXDc"/>
    <property type="match status" value="1"/>
</dbReference>